<feature type="region of interest" description="Disordered" evidence="1">
    <location>
        <begin position="1"/>
        <end position="23"/>
    </location>
</feature>
<name>K3WHX9_GLOUD</name>
<feature type="compositionally biased region" description="Polar residues" evidence="1">
    <location>
        <begin position="13"/>
        <end position="23"/>
    </location>
</feature>
<feature type="transmembrane region" description="Helical" evidence="2">
    <location>
        <begin position="252"/>
        <end position="275"/>
    </location>
</feature>
<keyword evidence="2" id="KW-1133">Transmembrane helix</keyword>
<evidence type="ECO:0000313" key="4">
    <source>
        <dbReference type="Proteomes" id="UP000019132"/>
    </source>
</evidence>
<sequence length="456" mass="50361">MESPPRLGLPDDASNSPTPNTSFCLLEARDSHNDIVVPVANDDGAPATRMNARQRQQPQYPTRQPPPDRSENDSPSFVFQPQQLNQFRGTNGPNAHAPAYRRERMDSLYDLFPMINANVFTNPENIMPSHQDAIMIDDIHDHLASFHSTNNNTLNNNGTLMAQNRLSANQLSIGTIFGGLRTAASTRGGATTGSARDPSCQSASFNDARLSSSSHDSLSDTLRTNASFTFRRTPKQWLLSLWKRFNINWDSYFLLFTLGISIAAIPVGVVVATVVDHARPYKNYKLRCKRAMPVREDTIASTAAVTIPMLNLLVLLVISLWVAIRCSQSRKRVLRSTAATSARINLTSAFMLPCYEAIWYMIAFLSCCGIALYGVSYSPMALSYSDEAVAEVSDSVPENDDALYPCTIATLPSVWILQLLPMLMVQRSVSQEAVVRSIVYSGAVCIVMLVLMAAWR</sequence>
<evidence type="ECO:0000313" key="3">
    <source>
        <dbReference type="EnsemblProtists" id="PYU1_T004571"/>
    </source>
</evidence>
<feature type="transmembrane region" description="Helical" evidence="2">
    <location>
        <begin position="437"/>
        <end position="455"/>
    </location>
</feature>
<accession>K3WHX9</accession>
<reference evidence="4" key="1">
    <citation type="journal article" date="2010" name="Genome Biol.">
        <title>Genome sequence of the necrotrophic plant pathogen Pythium ultimum reveals original pathogenicity mechanisms and effector repertoire.</title>
        <authorList>
            <person name="Levesque C.A."/>
            <person name="Brouwer H."/>
            <person name="Cano L."/>
            <person name="Hamilton J.P."/>
            <person name="Holt C."/>
            <person name="Huitema E."/>
            <person name="Raffaele S."/>
            <person name="Robideau G.P."/>
            <person name="Thines M."/>
            <person name="Win J."/>
            <person name="Zerillo M.M."/>
            <person name="Beakes G.W."/>
            <person name="Boore J.L."/>
            <person name="Busam D."/>
            <person name="Dumas B."/>
            <person name="Ferriera S."/>
            <person name="Fuerstenberg S.I."/>
            <person name="Gachon C.M."/>
            <person name="Gaulin E."/>
            <person name="Govers F."/>
            <person name="Grenville-Briggs L."/>
            <person name="Horner N."/>
            <person name="Hostetler J."/>
            <person name="Jiang R.H."/>
            <person name="Johnson J."/>
            <person name="Krajaejun T."/>
            <person name="Lin H."/>
            <person name="Meijer H.J."/>
            <person name="Moore B."/>
            <person name="Morris P."/>
            <person name="Phuntmart V."/>
            <person name="Puiu D."/>
            <person name="Shetty J."/>
            <person name="Stajich J.E."/>
            <person name="Tripathy S."/>
            <person name="Wawra S."/>
            <person name="van West P."/>
            <person name="Whitty B.R."/>
            <person name="Coutinho P.M."/>
            <person name="Henrissat B."/>
            <person name="Martin F."/>
            <person name="Thomas P.D."/>
            <person name="Tyler B.M."/>
            <person name="De Vries R.P."/>
            <person name="Kamoun S."/>
            <person name="Yandell M."/>
            <person name="Tisserat N."/>
            <person name="Buell C.R."/>
        </authorList>
    </citation>
    <scope>NUCLEOTIDE SEQUENCE</scope>
    <source>
        <strain evidence="4">DAOM:BR144</strain>
    </source>
</reference>
<proteinExistence type="predicted"/>
<feature type="region of interest" description="Disordered" evidence="1">
    <location>
        <begin position="35"/>
        <end position="77"/>
    </location>
</feature>
<feature type="compositionally biased region" description="Low complexity" evidence="1">
    <location>
        <begin position="187"/>
        <end position="196"/>
    </location>
</feature>
<feature type="transmembrane region" description="Helical" evidence="2">
    <location>
        <begin position="299"/>
        <end position="324"/>
    </location>
</feature>
<feature type="region of interest" description="Disordered" evidence="1">
    <location>
        <begin position="187"/>
        <end position="220"/>
    </location>
</feature>
<feature type="transmembrane region" description="Helical" evidence="2">
    <location>
        <begin position="357"/>
        <end position="375"/>
    </location>
</feature>
<keyword evidence="2" id="KW-0812">Transmembrane</keyword>
<feature type="compositionally biased region" description="Low complexity" evidence="1">
    <location>
        <begin position="210"/>
        <end position="220"/>
    </location>
</feature>
<feature type="transmembrane region" description="Helical" evidence="2">
    <location>
        <begin position="402"/>
        <end position="425"/>
    </location>
</feature>
<keyword evidence="4" id="KW-1185">Reference proteome</keyword>
<evidence type="ECO:0000256" key="2">
    <source>
        <dbReference type="SAM" id="Phobius"/>
    </source>
</evidence>
<reference evidence="4" key="2">
    <citation type="submission" date="2010-04" db="EMBL/GenBank/DDBJ databases">
        <authorList>
            <person name="Buell R."/>
            <person name="Hamilton J."/>
            <person name="Hostetler J."/>
        </authorList>
    </citation>
    <scope>NUCLEOTIDE SEQUENCE [LARGE SCALE GENOMIC DNA]</scope>
    <source>
        <strain evidence="4">DAOM:BR144</strain>
    </source>
</reference>
<dbReference type="AlphaFoldDB" id="K3WHX9"/>
<feature type="compositionally biased region" description="Low complexity" evidence="1">
    <location>
        <begin position="53"/>
        <end position="62"/>
    </location>
</feature>
<evidence type="ECO:0000256" key="1">
    <source>
        <dbReference type="SAM" id="MobiDB-lite"/>
    </source>
</evidence>
<dbReference type="VEuPathDB" id="FungiDB:PYU1_G004560"/>
<dbReference type="STRING" id="431595.K3WHX9"/>
<organism evidence="3 4">
    <name type="scientific">Globisporangium ultimum (strain ATCC 200006 / CBS 805.95 / DAOM BR144)</name>
    <name type="common">Pythium ultimum</name>
    <dbReference type="NCBI Taxonomy" id="431595"/>
    <lineage>
        <taxon>Eukaryota</taxon>
        <taxon>Sar</taxon>
        <taxon>Stramenopiles</taxon>
        <taxon>Oomycota</taxon>
        <taxon>Peronosporomycetes</taxon>
        <taxon>Pythiales</taxon>
        <taxon>Pythiaceae</taxon>
        <taxon>Globisporangium</taxon>
    </lineage>
</organism>
<keyword evidence="2" id="KW-0472">Membrane</keyword>
<reference evidence="3" key="3">
    <citation type="submission" date="2015-02" db="UniProtKB">
        <authorList>
            <consortium name="EnsemblProtists"/>
        </authorList>
    </citation>
    <scope>IDENTIFICATION</scope>
    <source>
        <strain evidence="3">DAOM BR144</strain>
    </source>
</reference>
<protein>
    <submittedName>
        <fullName evidence="3">Uncharacterized protein</fullName>
    </submittedName>
</protein>
<dbReference type="InParanoid" id="K3WHX9"/>
<dbReference type="eggNOG" id="KOG0192">
    <property type="taxonomic scope" value="Eukaryota"/>
</dbReference>
<dbReference type="EMBL" id="GL376631">
    <property type="status" value="NOT_ANNOTATED_CDS"/>
    <property type="molecule type" value="Genomic_DNA"/>
</dbReference>
<dbReference type="EnsemblProtists" id="PYU1_T004571">
    <property type="protein sequence ID" value="PYU1_T004571"/>
    <property type="gene ID" value="PYU1_G004560"/>
</dbReference>
<dbReference type="HOGENOM" id="CLU_532787_0_0_1"/>
<dbReference type="Proteomes" id="UP000019132">
    <property type="component" value="Unassembled WGS sequence"/>
</dbReference>